<keyword evidence="4" id="KW-0539">Nucleus</keyword>
<evidence type="ECO:0000259" key="6">
    <source>
        <dbReference type="SMART" id="SM00576"/>
    </source>
</evidence>
<keyword evidence="8" id="KW-1185">Reference proteome</keyword>
<evidence type="ECO:0000256" key="5">
    <source>
        <dbReference type="SAM" id="MobiDB-lite"/>
    </source>
</evidence>
<comment type="caution">
    <text evidence="7">The sequence shown here is derived from an EMBL/GenBank/DDBJ whole genome shotgun (WGS) entry which is preliminary data.</text>
</comment>
<keyword evidence="2" id="KW-0805">Transcription regulation</keyword>
<organism evidence="7 8">
    <name type="scientific">Patella caerulea</name>
    <name type="common">Rayed Mediterranean limpet</name>
    <dbReference type="NCBI Taxonomy" id="87958"/>
    <lineage>
        <taxon>Eukaryota</taxon>
        <taxon>Metazoa</taxon>
        <taxon>Spiralia</taxon>
        <taxon>Lophotrochozoa</taxon>
        <taxon>Mollusca</taxon>
        <taxon>Gastropoda</taxon>
        <taxon>Patellogastropoda</taxon>
        <taxon>Patelloidea</taxon>
        <taxon>Patellidae</taxon>
        <taxon>Patella</taxon>
    </lineage>
</organism>
<gene>
    <name evidence="7" type="ORF">SNE40_016230</name>
</gene>
<dbReference type="AlphaFoldDB" id="A0AAN8JCX4"/>
<dbReference type="InterPro" id="IPR039460">
    <property type="entry name" value="SUPT7L/Spt7"/>
</dbReference>
<feature type="region of interest" description="Disordered" evidence="5">
    <location>
        <begin position="314"/>
        <end position="388"/>
    </location>
</feature>
<comment type="subcellular location">
    <subcellularLocation>
        <location evidence="1">Nucleus</location>
    </subcellularLocation>
</comment>
<dbReference type="InterPro" id="IPR009072">
    <property type="entry name" value="Histone-fold"/>
</dbReference>
<dbReference type="Proteomes" id="UP001347796">
    <property type="component" value="Unassembled WGS sequence"/>
</dbReference>
<feature type="domain" description="Bromodomain associated" evidence="6">
    <location>
        <begin position="143"/>
        <end position="222"/>
    </location>
</feature>
<dbReference type="InterPro" id="IPR006565">
    <property type="entry name" value="BTP"/>
</dbReference>
<sequence length="388" mass="43765">MNSLWGEIAVVPDTESGIAAIEREQMTKLRPLEIEGPRLHQCSSRHKPPTNDPLPADRFLTDPVTLHTIRLIQYSKKLKHLIQLAQESKANDSDTTFPAPPPLPVLTVDPPKHKILKPIPFMPQNFDSKFAKGIGDPPPVIDEVGNRKLLRRTVATICAHAGFDNSTESVVETLTDITHEFYLNLTRHLRAAADTAAFNSRSEFPDIIEQVYHEIGLGSVKRLHEFYQTRIINYRENMEKQCQQLMVEYEKLQEPTQQKPTSSQPDTFHVIRIKEEACSEIQFPSLDENDEGNETEHLLQLDGLGSFEITVEQETTSGLTTEVESKWSGKHEQHDQKGKSESQEESDDQVIETPADHLSDSFMSPGSIPVTDILSPPSISRPSKPKKR</sequence>
<name>A0AAN8JCX4_PATCE</name>
<dbReference type="PANTHER" id="PTHR28598">
    <property type="entry name" value="STAGA COMPLEX 65 SUBUNIT GAMMA"/>
    <property type="match status" value="1"/>
</dbReference>
<evidence type="ECO:0000256" key="2">
    <source>
        <dbReference type="ARBA" id="ARBA00023015"/>
    </source>
</evidence>
<feature type="compositionally biased region" description="Basic and acidic residues" evidence="5">
    <location>
        <begin position="323"/>
        <end position="342"/>
    </location>
</feature>
<evidence type="ECO:0000256" key="4">
    <source>
        <dbReference type="ARBA" id="ARBA00023242"/>
    </source>
</evidence>
<accession>A0AAN8JCX4</accession>
<proteinExistence type="predicted"/>
<keyword evidence="3" id="KW-0804">Transcription</keyword>
<dbReference type="Gene3D" id="1.10.20.10">
    <property type="entry name" value="Histone, subunit A"/>
    <property type="match status" value="1"/>
</dbReference>
<feature type="region of interest" description="Disordered" evidence="5">
    <location>
        <begin position="39"/>
        <end position="58"/>
    </location>
</feature>
<reference evidence="7 8" key="1">
    <citation type="submission" date="2024-01" db="EMBL/GenBank/DDBJ databases">
        <title>The genome of the rayed Mediterranean limpet Patella caerulea (Linnaeus, 1758).</title>
        <authorList>
            <person name="Anh-Thu Weber A."/>
            <person name="Halstead-Nussloch G."/>
        </authorList>
    </citation>
    <scope>NUCLEOTIDE SEQUENCE [LARGE SCALE GENOMIC DNA]</scope>
    <source>
        <strain evidence="7">AATW-2023a</strain>
        <tissue evidence="7">Whole specimen</tissue>
    </source>
</reference>
<protein>
    <recommendedName>
        <fullName evidence="6">Bromodomain associated domain-containing protein</fullName>
    </recommendedName>
</protein>
<dbReference type="EMBL" id="JAZGQO010000011">
    <property type="protein sequence ID" value="KAK6172610.1"/>
    <property type="molecule type" value="Genomic_DNA"/>
</dbReference>
<dbReference type="GO" id="GO:0046982">
    <property type="term" value="F:protein heterodimerization activity"/>
    <property type="evidence" value="ECO:0007669"/>
    <property type="project" value="InterPro"/>
</dbReference>
<dbReference type="GO" id="GO:0005634">
    <property type="term" value="C:nucleus"/>
    <property type="evidence" value="ECO:0007669"/>
    <property type="project" value="UniProtKB-SubCell"/>
</dbReference>
<dbReference type="GO" id="GO:0000124">
    <property type="term" value="C:SAGA complex"/>
    <property type="evidence" value="ECO:0007669"/>
    <property type="project" value="InterPro"/>
</dbReference>
<dbReference type="GO" id="GO:0003713">
    <property type="term" value="F:transcription coactivator activity"/>
    <property type="evidence" value="ECO:0007669"/>
    <property type="project" value="TreeGrafter"/>
</dbReference>
<dbReference type="Pfam" id="PF07524">
    <property type="entry name" value="Bromo_TP"/>
    <property type="match status" value="1"/>
</dbReference>
<evidence type="ECO:0000256" key="3">
    <source>
        <dbReference type="ARBA" id="ARBA00023163"/>
    </source>
</evidence>
<evidence type="ECO:0000256" key="1">
    <source>
        <dbReference type="ARBA" id="ARBA00004123"/>
    </source>
</evidence>
<dbReference type="PANTHER" id="PTHR28598:SF1">
    <property type="entry name" value="STAGA COMPLEX 65 SUBUNIT GAMMA"/>
    <property type="match status" value="1"/>
</dbReference>
<evidence type="ECO:0000313" key="8">
    <source>
        <dbReference type="Proteomes" id="UP001347796"/>
    </source>
</evidence>
<dbReference type="CDD" id="cd06847">
    <property type="entry name" value="HFD_SUPT7L"/>
    <property type="match status" value="1"/>
</dbReference>
<evidence type="ECO:0000313" key="7">
    <source>
        <dbReference type="EMBL" id="KAK6172610.1"/>
    </source>
</evidence>
<dbReference type="SMART" id="SM00576">
    <property type="entry name" value="BTP"/>
    <property type="match status" value="1"/>
</dbReference>